<dbReference type="EMBL" id="ACBZ01000088">
    <property type="protein sequence ID" value="EEG49335.1"/>
    <property type="molecule type" value="Genomic_DNA"/>
</dbReference>
<keyword evidence="3" id="KW-1185">Reference proteome</keyword>
<feature type="domain" description="ERCC4" evidence="1">
    <location>
        <begin position="16"/>
        <end position="112"/>
    </location>
</feature>
<evidence type="ECO:0000313" key="3">
    <source>
        <dbReference type="Proteomes" id="UP000003100"/>
    </source>
</evidence>
<dbReference type="GO" id="GO:0004518">
    <property type="term" value="F:nuclease activity"/>
    <property type="evidence" value="ECO:0007669"/>
    <property type="project" value="InterPro"/>
</dbReference>
<evidence type="ECO:0000313" key="2">
    <source>
        <dbReference type="EMBL" id="EEG49335.1"/>
    </source>
</evidence>
<organism evidence="2 3">
    <name type="scientific">Blautia hydrogenotrophica (strain DSM 10507 / JCM 14656 / S5a33)</name>
    <name type="common">Ruminococcus hydrogenotrophicus</name>
    <dbReference type="NCBI Taxonomy" id="476272"/>
    <lineage>
        <taxon>Bacteria</taxon>
        <taxon>Bacillati</taxon>
        <taxon>Bacillota</taxon>
        <taxon>Clostridia</taxon>
        <taxon>Lachnospirales</taxon>
        <taxon>Lachnospiraceae</taxon>
        <taxon>Blautia</taxon>
    </lineage>
</organism>
<dbReference type="HOGENOM" id="CLU_118021_0_0_9"/>
<evidence type="ECO:0000259" key="1">
    <source>
        <dbReference type="SMART" id="SM00891"/>
    </source>
</evidence>
<dbReference type="Pfam" id="PF02732">
    <property type="entry name" value="ERCC4"/>
    <property type="match status" value="1"/>
</dbReference>
<dbReference type="SMART" id="SM00891">
    <property type="entry name" value="ERCC4"/>
    <property type="match status" value="1"/>
</dbReference>
<reference evidence="2 3" key="2">
    <citation type="submission" date="2009-02" db="EMBL/GenBank/DDBJ databases">
        <title>Draft genome sequence of Blautia hydrogenotrophica DSM 10507 (Ruminococcus hydrogenotrophicus DSM 10507).</title>
        <authorList>
            <person name="Sudarsanam P."/>
            <person name="Ley R."/>
            <person name="Guruge J."/>
            <person name="Turnbaugh P.J."/>
            <person name="Mahowald M."/>
            <person name="Liep D."/>
            <person name="Gordon J."/>
        </authorList>
    </citation>
    <scope>NUCLEOTIDE SEQUENCE [LARGE SCALE GENOMIC DNA]</scope>
    <source>
        <strain evidence="3">DSM 10507 / JCM 14656 / S5a33</strain>
    </source>
</reference>
<dbReference type="InterPro" id="IPR011335">
    <property type="entry name" value="Restrct_endonuc-II-like"/>
</dbReference>
<dbReference type="eggNOG" id="COG1948">
    <property type="taxonomic scope" value="Bacteria"/>
</dbReference>
<dbReference type="SUPFAM" id="SSF52980">
    <property type="entry name" value="Restriction endonuclease-like"/>
    <property type="match status" value="1"/>
</dbReference>
<comment type="caution">
    <text evidence="2">The sequence shown here is derived from an EMBL/GenBank/DDBJ whole genome shotgun (WGS) entry which is preliminary data.</text>
</comment>
<dbReference type="Gene3D" id="3.40.50.10130">
    <property type="match status" value="1"/>
</dbReference>
<dbReference type="Proteomes" id="UP000003100">
    <property type="component" value="Unassembled WGS sequence"/>
</dbReference>
<dbReference type="PATRIC" id="fig|476272.21.peg.2115"/>
<dbReference type="GO" id="GO:0006259">
    <property type="term" value="P:DNA metabolic process"/>
    <property type="evidence" value="ECO:0007669"/>
    <property type="project" value="UniProtKB-ARBA"/>
</dbReference>
<reference evidence="2 3" key="1">
    <citation type="submission" date="2009-01" db="EMBL/GenBank/DDBJ databases">
        <authorList>
            <person name="Fulton L."/>
            <person name="Clifton S."/>
            <person name="Fulton B."/>
            <person name="Xu J."/>
            <person name="Minx P."/>
            <person name="Pepin K.H."/>
            <person name="Johnson M."/>
            <person name="Bhonagiri V."/>
            <person name="Nash W.E."/>
            <person name="Mardis E.R."/>
            <person name="Wilson R.K."/>
        </authorList>
    </citation>
    <scope>NUCLEOTIDE SEQUENCE [LARGE SCALE GENOMIC DNA]</scope>
    <source>
        <strain evidence="3">DSM 10507 / JCM 14656 / S5a33</strain>
    </source>
</reference>
<proteinExistence type="predicted"/>
<dbReference type="GO" id="GO:0003677">
    <property type="term" value="F:DNA binding"/>
    <property type="evidence" value="ECO:0007669"/>
    <property type="project" value="InterPro"/>
</dbReference>
<gene>
    <name evidence="2" type="ORF">RUMHYD_01740</name>
</gene>
<dbReference type="InterPro" id="IPR006166">
    <property type="entry name" value="ERCC4_domain"/>
</dbReference>
<accession>C0CLL8</accession>
<protein>
    <recommendedName>
        <fullName evidence="1">ERCC4 domain-containing protein</fullName>
    </recommendedName>
</protein>
<name>C0CLL8_BLAHS</name>
<sequence length="174" mass="20508">MKMTPFDLEKCLDSMVLLVDTREQPTERLKRRIEQTGLPYERKKLEQGDYSCKCTLPDGEELDLSGKVAIERKMNLDELCLCFGKERKRFEREFERARESGCRIYLLVEGGNWEKAYNGKYRSLYNAKALVASIDAFRARYGMQLDFCKEETTGRLIRDILYRELKEHLQGLEK</sequence>
<dbReference type="AlphaFoldDB" id="C0CLL8"/>